<protein>
    <submittedName>
        <fullName evidence="2">HAT C-terminal dimerisation domain-containing protein</fullName>
    </submittedName>
</protein>
<dbReference type="AlphaFoldDB" id="A0A915KMW6"/>
<keyword evidence="1" id="KW-1185">Reference proteome</keyword>
<name>A0A915KMW6_ROMCU</name>
<sequence>MVSTYSTAKSMMIFTPFDEGDRKPSAIDWVPGPGRWDHARPCLVLAKQYLCTPSGNAEIERKFNTAADIANDERNRLLPGNVTDAKPSECLVMHLKCRKNSCGNIR</sequence>
<accession>A0A915KMW6</accession>
<organism evidence="1 2">
    <name type="scientific">Romanomermis culicivorax</name>
    <name type="common">Nematode worm</name>
    <dbReference type="NCBI Taxonomy" id="13658"/>
    <lineage>
        <taxon>Eukaryota</taxon>
        <taxon>Metazoa</taxon>
        <taxon>Ecdysozoa</taxon>
        <taxon>Nematoda</taxon>
        <taxon>Enoplea</taxon>
        <taxon>Dorylaimia</taxon>
        <taxon>Mermithida</taxon>
        <taxon>Mermithoidea</taxon>
        <taxon>Mermithidae</taxon>
        <taxon>Romanomermis</taxon>
    </lineage>
</organism>
<evidence type="ECO:0000313" key="1">
    <source>
        <dbReference type="Proteomes" id="UP000887565"/>
    </source>
</evidence>
<reference evidence="2" key="1">
    <citation type="submission" date="2022-11" db="UniProtKB">
        <authorList>
            <consortium name="WormBaseParasite"/>
        </authorList>
    </citation>
    <scope>IDENTIFICATION</scope>
</reference>
<dbReference type="WBParaSite" id="nRc.2.0.1.t39111-RA">
    <property type="protein sequence ID" value="nRc.2.0.1.t39111-RA"/>
    <property type="gene ID" value="nRc.2.0.1.g39111"/>
</dbReference>
<proteinExistence type="predicted"/>
<evidence type="ECO:0000313" key="2">
    <source>
        <dbReference type="WBParaSite" id="nRc.2.0.1.t39111-RA"/>
    </source>
</evidence>
<dbReference type="Proteomes" id="UP000887565">
    <property type="component" value="Unplaced"/>
</dbReference>